<evidence type="ECO:0000259" key="8">
    <source>
        <dbReference type="PROSITE" id="PS50016"/>
    </source>
</evidence>
<keyword evidence="1" id="KW-0479">Metal-binding</keyword>
<evidence type="ECO:0000256" key="4">
    <source>
        <dbReference type="ARBA" id="ARBA00023015"/>
    </source>
</evidence>
<feature type="region of interest" description="Disordered" evidence="7">
    <location>
        <begin position="764"/>
        <end position="795"/>
    </location>
</feature>
<evidence type="ECO:0000256" key="3">
    <source>
        <dbReference type="ARBA" id="ARBA00022833"/>
    </source>
</evidence>
<feature type="region of interest" description="Disordered" evidence="7">
    <location>
        <begin position="665"/>
        <end position="706"/>
    </location>
</feature>
<evidence type="ECO:0000256" key="7">
    <source>
        <dbReference type="SAM" id="MobiDB-lite"/>
    </source>
</evidence>
<keyword evidence="4" id="KW-0805">Transcription regulation</keyword>
<feature type="compositionally biased region" description="Low complexity" evidence="7">
    <location>
        <begin position="934"/>
        <end position="944"/>
    </location>
</feature>
<feature type="compositionally biased region" description="Polar residues" evidence="7">
    <location>
        <begin position="764"/>
        <end position="779"/>
    </location>
</feature>
<name>A0A6I9R3M9_ELAGV</name>
<evidence type="ECO:0000256" key="6">
    <source>
        <dbReference type="PROSITE-ProRule" id="PRU00146"/>
    </source>
</evidence>
<dbReference type="InterPro" id="IPR019787">
    <property type="entry name" value="Znf_PHD-finger"/>
</dbReference>
<dbReference type="SUPFAM" id="SSF57903">
    <property type="entry name" value="FYVE/PHD zinc finger"/>
    <property type="match status" value="1"/>
</dbReference>
<dbReference type="PANTHER" id="PTHR33304:SF9">
    <property type="entry name" value="RING_FYVE_PHD ZINC FINGER SUPERFAMILY PROTEIN"/>
    <property type="match status" value="1"/>
</dbReference>
<dbReference type="Pfam" id="PF23121">
    <property type="entry name" value="SPOC_AIPP2"/>
    <property type="match status" value="1"/>
</dbReference>
<feature type="compositionally biased region" description="Basic and acidic residues" evidence="7">
    <location>
        <begin position="1462"/>
        <end position="1477"/>
    </location>
</feature>
<dbReference type="GO" id="GO:0034244">
    <property type="term" value="P:negative regulation of transcription elongation by RNA polymerase II"/>
    <property type="evidence" value="ECO:0007669"/>
    <property type="project" value="InterPro"/>
</dbReference>
<dbReference type="GeneID" id="105043860"/>
<feature type="region of interest" description="Disordered" evidence="7">
    <location>
        <begin position="170"/>
        <end position="200"/>
    </location>
</feature>
<keyword evidence="2 6" id="KW-0863">Zinc-finger</keyword>
<evidence type="ECO:0000256" key="1">
    <source>
        <dbReference type="ARBA" id="ARBA00022723"/>
    </source>
</evidence>
<dbReference type="PANTHER" id="PTHR33304">
    <property type="match status" value="1"/>
</dbReference>
<evidence type="ECO:0000256" key="5">
    <source>
        <dbReference type="ARBA" id="ARBA00023163"/>
    </source>
</evidence>
<organism evidence="9 10">
    <name type="scientific">Elaeis guineensis var. tenera</name>
    <name type="common">Oil palm</name>
    <dbReference type="NCBI Taxonomy" id="51953"/>
    <lineage>
        <taxon>Eukaryota</taxon>
        <taxon>Viridiplantae</taxon>
        <taxon>Streptophyta</taxon>
        <taxon>Embryophyta</taxon>
        <taxon>Tracheophyta</taxon>
        <taxon>Spermatophyta</taxon>
        <taxon>Magnoliopsida</taxon>
        <taxon>Liliopsida</taxon>
        <taxon>Arecaceae</taxon>
        <taxon>Arecoideae</taxon>
        <taxon>Cocoseae</taxon>
        <taxon>Elaeidinae</taxon>
        <taxon>Elaeis</taxon>
    </lineage>
</organism>
<dbReference type="Gene3D" id="3.30.40.10">
    <property type="entry name" value="Zinc/RING finger domain, C3HC4 (zinc finger)"/>
    <property type="match status" value="1"/>
</dbReference>
<dbReference type="PROSITE" id="PS50016">
    <property type="entry name" value="ZF_PHD_2"/>
    <property type="match status" value="1"/>
</dbReference>
<feature type="region of interest" description="Disordered" evidence="7">
    <location>
        <begin position="919"/>
        <end position="944"/>
    </location>
</feature>
<dbReference type="GO" id="GO:0008270">
    <property type="term" value="F:zinc ion binding"/>
    <property type="evidence" value="ECO:0007669"/>
    <property type="project" value="UniProtKB-KW"/>
</dbReference>
<feature type="region of interest" description="Disordered" evidence="7">
    <location>
        <begin position="371"/>
        <end position="427"/>
    </location>
</feature>
<feature type="region of interest" description="Disordered" evidence="7">
    <location>
        <begin position="310"/>
        <end position="357"/>
    </location>
</feature>
<feature type="compositionally biased region" description="Low complexity" evidence="7">
    <location>
        <begin position="138"/>
        <end position="151"/>
    </location>
</feature>
<feature type="domain" description="PHD-type" evidence="8">
    <location>
        <begin position="496"/>
        <end position="547"/>
    </location>
</feature>
<dbReference type="Pfam" id="PF00628">
    <property type="entry name" value="PHD"/>
    <property type="match status" value="1"/>
</dbReference>
<proteinExistence type="predicted"/>
<keyword evidence="5" id="KW-0804">Transcription</keyword>
<keyword evidence="3" id="KW-0862">Zinc</keyword>
<feature type="compositionally biased region" description="Polar residues" evidence="7">
    <location>
        <begin position="344"/>
        <end position="355"/>
    </location>
</feature>
<evidence type="ECO:0000313" key="10">
    <source>
        <dbReference type="RefSeq" id="XP_010919892.1"/>
    </source>
</evidence>
<feature type="compositionally biased region" description="Basic and acidic residues" evidence="7">
    <location>
        <begin position="780"/>
        <end position="795"/>
    </location>
</feature>
<dbReference type="InterPro" id="IPR049914">
    <property type="entry name" value="PHD1-3/5-6"/>
</dbReference>
<dbReference type="InParanoid" id="A0A6I9R3M9"/>
<dbReference type="Proteomes" id="UP000504607">
    <property type="component" value="Chromosome 4"/>
</dbReference>
<dbReference type="InterPro" id="IPR013083">
    <property type="entry name" value="Znf_RING/FYVE/PHD"/>
</dbReference>
<dbReference type="KEGG" id="egu:105043860"/>
<feature type="region of interest" description="Disordered" evidence="7">
    <location>
        <begin position="1002"/>
        <end position="1021"/>
    </location>
</feature>
<feature type="region of interest" description="Disordered" evidence="7">
    <location>
        <begin position="598"/>
        <end position="644"/>
    </location>
</feature>
<accession>A0A6I9R3M9</accession>
<evidence type="ECO:0000256" key="2">
    <source>
        <dbReference type="ARBA" id="ARBA00022771"/>
    </source>
</evidence>
<feature type="compositionally biased region" description="Basic and acidic residues" evidence="7">
    <location>
        <begin position="327"/>
        <end position="342"/>
    </location>
</feature>
<feature type="compositionally biased region" description="Polar residues" evidence="7">
    <location>
        <begin position="672"/>
        <end position="706"/>
    </location>
</feature>
<feature type="region of interest" description="Disordered" evidence="7">
    <location>
        <begin position="127"/>
        <end position="157"/>
    </location>
</feature>
<dbReference type="OrthoDB" id="787137at2759"/>
<protein>
    <submittedName>
        <fullName evidence="10">Uncharacterized protein LOC105043860 isoform X1</fullName>
    </submittedName>
</protein>
<sequence length="1737" mass="190627">MRKLADRPLKELYDRTERISAPEITPVLQGSCRIQGPVDESDHEFQRMNVGFLQSEKSYMFIDDGLQMRAESGTCNVCFAPCSSCMHRNMSAMMSKVECGFSDSICERKETDSCSFIGVDELPPTKSRACDNQQHAASDTSNLISTSSSHDSYSENAESKATLRASALYDASEDVDMPPKVSLGDAAEEDQPLRKATGTSHRLNPSCCHSASDSHLGMFLHRDEEQRGLECHGDNLSCITGVRDANTPACYRNVDLDKKDTSCSSASTYDLLAKENEMEVQVDACHGSHHHEIEASESKSRELSTCPLESSWKKSSSGSSVNAAFSHKSDPVELPPTKKELSTKMLSSHPHSQSGCVDCSLDSKDLEGYLTSQHQEEPSECSMNDVKSSPGGPLVSTSIDGQKSAALPSYEDSKLSQIRGDSSSRALKNHDSCLETEAAMDGENPSDEATKCRNTCEQFGKNGSLLEASNVQGPDMQQHLITKVENSESDSGLDDVKVCDICGDAGVEELLATCSRCSDGAEHTYCMRIKLDKIPEGEWLCEECQLKEDAENKKTDKSDSVSGTSKVDILKEKSQNFGSNLNPKSVPKLDIEAIDTEVRGSTKGMQSPQKSAQRHADSPEVTSMNSRMIPEIGGGSIGISSPRKNAVMSRESSFKSLDFGKVKPTNLAPSFKGQTTNGSQAISRSHTSSSNASKVQAQLNSTRGPLSKQLSFDNSYMRPKVKQLINNSPRKQKIMREAVSSNGRKDVIVKTMTKSASFKCVSSGLSNTESLNKTQSLKSPRSDEPGGWKPVKERNMMERKNSFVLDHPSGASTAKMDLKISQHSGNLSNTSEQDILSIKKGLENPNDLGTNMSLEDFVTGRTEVKKQTSNSFKRYELCNPEDQRPFQVVPREGSCTNPIAIDRSHGDADSVLQRSMSLVRESFPREDKSRDSTHSSSSRQAASSGSRVLRCHKCNETGHATQFCPINKLRISALKPAADRSLRVSINKSNKWKDAIEAAKTKTQNRNKLSDQSECSTPSTEVSCEAASKDLQSNSSGLKALPLEGTSDGKAVLRSFDANFGRREPVIDMQQAKHPVEASYLSKASDSNAILTNTDSSNAKPSTQILHDQSSLLANPFGASVIPEQENIWQGGFEVLRTGGLPEFFDGIQAHLSTCASPNVLEVVSQFPCKLQLDEAPCFRLWPLQFQGISPKEDNIAIYFFAKDIESYERTYGKLLEDMLKNDLALRGNINEVEILIFPSNKLPENCQRWNMLFFLWGVFRGRTECSKILPDLQKQACQFKLSTDTLVQEFSSPLFEASTSRKINSHESSVKELSRNISHEGSDKELSRNNRSVNMEAMKSNIWVDLQPISSSGIKDEICNTKESSFVQNTSCQLASGSISLSCSSDSRGQLCSLLGTCPEPDLQMSTKDFCPALKGEAMYLEKSGSDIDGKAPVRIHATSIENLNSVLPTQAISSYFGQDGEGRGNGEKMRGKEGSMKHEASIDNELQEHLMEIDHLSWESRPSRKRAYSSSIDIVTRASGEPSKSTDEIILWSERANFISLEGEKRCKKMRSCSEIHANSSSRDENTTNNLSSKVHPLLSGYVNEQQHVHGFYSGTGMTENPRSAEKFFFPADSGPVRNVVSENLTHVLYSEDEGMPESSSPDLELALGGKKKSSEKEVLSLLFPLGDRQGSQEELPGPAVDDEDDMSAALSLSLAFPGTEKKQKDKTILRTEQLLPERPCVNTSLLLFGRFIGT</sequence>
<gene>
    <name evidence="10" type="primary">LOC105043860</name>
</gene>
<dbReference type="InterPro" id="IPR056280">
    <property type="entry name" value="AIPP2-like_SPOC"/>
</dbReference>
<evidence type="ECO:0000313" key="9">
    <source>
        <dbReference type="Proteomes" id="UP000504607"/>
    </source>
</evidence>
<dbReference type="GO" id="GO:0140566">
    <property type="term" value="F:histone reader activity"/>
    <property type="evidence" value="ECO:0007669"/>
    <property type="project" value="InterPro"/>
</dbReference>
<dbReference type="SMART" id="SM00249">
    <property type="entry name" value="PHD"/>
    <property type="match status" value="1"/>
</dbReference>
<feature type="compositionally biased region" description="Polar residues" evidence="7">
    <location>
        <begin position="415"/>
        <end position="426"/>
    </location>
</feature>
<keyword evidence="9" id="KW-1185">Reference proteome</keyword>
<dbReference type="InterPro" id="IPR001965">
    <property type="entry name" value="Znf_PHD"/>
</dbReference>
<dbReference type="RefSeq" id="XP_010919892.1">
    <property type="nucleotide sequence ID" value="XM_010921590.3"/>
</dbReference>
<reference evidence="10" key="1">
    <citation type="submission" date="2025-08" db="UniProtKB">
        <authorList>
            <consortium name="RefSeq"/>
        </authorList>
    </citation>
    <scope>IDENTIFICATION</scope>
</reference>
<feature type="region of interest" description="Disordered" evidence="7">
    <location>
        <begin position="1457"/>
        <end position="1477"/>
    </location>
</feature>
<dbReference type="InterPro" id="IPR011011">
    <property type="entry name" value="Znf_FYVE_PHD"/>
</dbReference>
<feature type="compositionally biased region" description="Basic and acidic residues" evidence="7">
    <location>
        <begin position="922"/>
        <end position="933"/>
    </location>
</feature>